<dbReference type="CDD" id="cd05254">
    <property type="entry name" value="dTDP_HR_like_SDR_e"/>
    <property type="match status" value="1"/>
</dbReference>
<proteinExistence type="predicted"/>
<dbReference type="Gene3D" id="3.40.50.720">
    <property type="entry name" value="NAD(P)-binding Rossmann-like Domain"/>
    <property type="match status" value="1"/>
</dbReference>
<dbReference type="SUPFAM" id="SSF51735">
    <property type="entry name" value="NAD(P)-binding Rossmann-fold domains"/>
    <property type="match status" value="1"/>
</dbReference>
<comment type="caution">
    <text evidence="2">The sequence shown here is derived from an EMBL/GenBank/DDBJ whole genome shotgun (WGS) entry which is preliminary data.</text>
</comment>
<feature type="domain" description="RmlD-like substrate binding" evidence="1">
    <location>
        <begin position="1"/>
        <end position="290"/>
    </location>
</feature>
<dbReference type="InterPro" id="IPR036291">
    <property type="entry name" value="NAD(P)-bd_dom_sf"/>
</dbReference>
<sequence length="296" mass="33738">MRILVTGSTGLLGHRTVDLAIDSGHKVYSTYRTEKYPKGEPIKLDLRNSKKIKELLEKTGPDVIINTAAFTDVDGCENNPEKAYEVNAKAPKILAKISDKIDTHLIHVSTDYVFDGEKGNYSEEDTPNPQCVYGKTKLEGERNVQENCSSWTIARTSVLYGWEFKDKFNFATWIIKELSDENPIQIVKDQYNSPTLNTNLAEILVESAEKRIDGLYHIACSSKVDRYEFSVKIAKTFDLNSELIKKTTMHDMNWNAPRPKDSSLDVSKSKETFENKILNCDESLQRMRNEEKDLNL</sequence>
<evidence type="ECO:0000259" key="1">
    <source>
        <dbReference type="Pfam" id="PF04321"/>
    </source>
</evidence>
<dbReference type="Pfam" id="PF04321">
    <property type="entry name" value="RmlD_sub_bind"/>
    <property type="match status" value="1"/>
</dbReference>
<accession>A0A133V9T6</accession>
<dbReference type="PANTHER" id="PTHR10491">
    <property type="entry name" value="DTDP-4-DEHYDRORHAMNOSE REDUCTASE"/>
    <property type="match status" value="1"/>
</dbReference>
<dbReference type="Proteomes" id="UP000070405">
    <property type="component" value="Unassembled WGS sequence"/>
</dbReference>
<protein>
    <recommendedName>
        <fullName evidence="1">RmlD-like substrate binding domain-containing protein</fullName>
    </recommendedName>
</protein>
<dbReference type="AlphaFoldDB" id="A0A133V9T6"/>
<dbReference type="InterPro" id="IPR005913">
    <property type="entry name" value="dTDP_dehydrorham_reduct"/>
</dbReference>
<evidence type="ECO:0000313" key="3">
    <source>
        <dbReference type="Proteomes" id="UP000070405"/>
    </source>
</evidence>
<dbReference type="EMBL" id="LHYA01000039">
    <property type="protein sequence ID" value="KXB03165.1"/>
    <property type="molecule type" value="Genomic_DNA"/>
</dbReference>
<dbReference type="InterPro" id="IPR029903">
    <property type="entry name" value="RmlD-like-bd"/>
</dbReference>
<gene>
    <name evidence="2" type="ORF">AKJ47_02745</name>
</gene>
<evidence type="ECO:0000313" key="2">
    <source>
        <dbReference type="EMBL" id="KXB03165.1"/>
    </source>
</evidence>
<organism evidence="2 3">
    <name type="scientific">candidate division MSBL1 archaeon SCGC-AAA261G05</name>
    <dbReference type="NCBI Taxonomy" id="1698276"/>
    <lineage>
        <taxon>Archaea</taxon>
        <taxon>Methanobacteriati</taxon>
        <taxon>Methanobacteriota</taxon>
        <taxon>candidate division MSBL1</taxon>
    </lineage>
</organism>
<name>A0A133V9T6_9EURY</name>
<dbReference type="NCBIfam" id="TIGR01214">
    <property type="entry name" value="rmlD"/>
    <property type="match status" value="1"/>
</dbReference>
<dbReference type="PATRIC" id="fig|1698276.3.peg.466"/>
<dbReference type="PANTHER" id="PTHR10491:SF4">
    <property type="entry name" value="METHIONINE ADENOSYLTRANSFERASE 2 SUBUNIT BETA"/>
    <property type="match status" value="1"/>
</dbReference>
<keyword evidence="3" id="KW-1185">Reference proteome</keyword>
<reference evidence="2 3" key="1">
    <citation type="journal article" date="2016" name="Sci. Rep.">
        <title>Metabolic traits of an uncultured archaeal lineage -MSBL1- from brine pools of the Red Sea.</title>
        <authorList>
            <person name="Mwirichia R."/>
            <person name="Alam I."/>
            <person name="Rashid M."/>
            <person name="Vinu M."/>
            <person name="Ba-Alawi W."/>
            <person name="Anthony Kamau A."/>
            <person name="Kamanda Ngugi D."/>
            <person name="Goker M."/>
            <person name="Klenk H.P."/>
            <person name="Bajic V."/>
            <person name="Stingl U."/>
        </authorList>
    </citation>
    <scope>NUCLEOTIDE SEQUENCE [LARGE SCALE GENOMIC DNA]</scope>
    <source>
        <strain evidence="2">SCGC-AAA261G05</strain>
    </source>
</reference>